<accession>A0ABY5S2B1</accession>
<organism evidence="2 3">
    <name type="scientific">Paenibacillus spongiae</name>
    <dbReference type="NCBI Taxonomy" id="2909671"/>
    <lineage>
        <taxon>Bacteria</taxon>
        <taxon>Bacillati</taxon>
        <taxon>Bacillota</taxon>
        <taxon>Bacilli</taxon>
        <taxon>Bacillales</taxon>
        <taxon>Paenibacillaceae</taxon>
        <taxon>Paenibacillus</taxon>
    </lineage>
</organism>
<keyword evidence="1" id="KW-0694">RNA-binding</keyword>
<dbReference type="Proteomes" id="UP001057877">
    <property type="component" value="Chromosome"/>
</dbReference>
<comment type="function">
    <text evidence="1">Regulates expression of the glpD operon. In the presence of glycerol 3-phosphate (G3P) causes antitermination of transcription of glpD at the inverted repeat of the leader region to enhance its transcription. Binds and stabilizes glpD leader mRNA.</text>
</comment>
<keyword evidence="1" id="KW-0319">Glycerol metabolism</keyword>
<dbReference type="Pfam" id="PF04309">
    <property type="entry name" value="G3P_antiterm"/>
    <property type="match status" value="1"/>
</dbReference>
<dbReference type="InterPro" id="IPR006699">
    <property type="entry name" value="GlpP"/>
</dbReference>
<keyword evidence="1" id="KW-0804">Transcription</keyword>
<dbReference type="InterPro" id="IPR013785">
    <property type="entry name" value="Aldolase_TIM"/>
</dbReference>
<evidence type="ECO:0000313" key="2">
    <source>
        <dbReference type="EMBL" id="UVI28012.1"/>
    </source>
</evidence>
<reference evidence="2" key="1">
    <citation type="submission" date="2022-01" db="EMBL/GenBank/DDBJ databases">
        <title>Paenibacillus spongiae sp. nov., isolated from marine sponge.</title>
        <authorList>
            <person name="Li Z."/>
            <person name="Zhang M."/>
        </authorList>
    </citation>
    <scope>NUCLEOTIDE SEQUENCE</scope>
    <source>
        <strain evidence="2">PHS-Z3</strain>
    </source>
</reference>
<evidence type="ECO:0000256" key="1">
    <source>
        <dbReference type="PIRNR" id="PIRNR016897"/>
    </source>
</evidence>
<keyword evidence="1" id="KW-0805">Transcription regulation</keyword>
<dbReference type="PANTHER" id="PTHR35787:SF1">
    <property type="entry name" value="GLYCEROL UPTAKE OPERON ANTITERMINATOR REGULATORY PROTEIN"/>
    <property type="match status" value="1"/>
</dbReference>
<dbReference type="PIRSF" id="PIRSF016897">
    <property type="entry name" value="GlpP"/>
    <property type="match status" value="1"/>
</dbReference>
<keyword evidence="3" id="KW-1185">Reference proteome</keyword>
<gene>
    <name evidence="2" type="ORF">L1F29_21465</name>
</gene>
<name>A0ABY5S2B1_9BACL</name>
<dbReference type="Gene3D" id="3.20.20.70">
    <property type="entry name" value="Aldolase class I"/>
    <property type="match status" value="1"/>
</dbReference>
<evidence type="ECO:0000313" key="3">
    <source>
        <dbReference type="Proteomes" id="UP001057877"/>
    </source>
</evidence>
<protein>
    <recommendedName>
        <fullName evidence="1">Glycerol uptake operon antiterminator regulatory protein</fullName>
    </recommendedName>
</protein>
<dbReference type="SUPFAM" id="SSF110391">
    <property type="entry name" value="GlpP-like"/>
    <property type="match status" value="1"/>
</dbReference>
<dbReference type="PANTHER" id="PTHR35787">
    <property type="entry name" value="GLYCEROL UPTAKE OPERON ANTITERMINATOR REGULATORY PROTEIN"/>
    <property type="match status" value="1"/>
</dbReference>
<sequence length="196" mass="21168">MPLLHRIGQKPIIAAVRSRGDTEAALNSGVDNLFFMGGSVSDVIQSARECAEAGKGAFLHIDLIRGLSSTDKETLQFVKEYIGADGIITPKSHLIKEAAKNGLYAILHLFVLDSLALENGLKLARTTEPDAIEIMPGLMSKVITRFTEELPEIPVIASGLIQTRQEAAESIQAGATSLSVSEQALWPLTFRDLEDL</sequence>
<proteinExistence type="predicted"/>
<dbReference type="EMBL" id="CP091430">
    <property type="protein sequence ID" value="UVI28012.1"/>
    <property type="molecule type" value="Genomic_DNA"/>
</dbReference>
<dbReference type="RefSeq" id="WP_258384100.1">
    <property type="nucleotide sequence ID" value="NZ_CP091430.1"/>
</dbReference>